<evidence type="ECO:0000256" key="1">
    <source>
        <dbReference type="SAM" id="MobiDB-lite"/>
    </source>
</evidence>
<comment type="caution">
    <text evidence="2">The sequence shown here is derived from an EMBL/GenBank/DDBJ whole genome shotgun (WGS) entry which is preliminary data.</text>
</comment>
<accession>A0A6G1DHZ0</accession>
<keyword evidence="3" id="KW-1185">Reference proteome</keyword>
<sequence length="415" mass="45155">MAEAECEVDWVMLDSDNPADSDDDDLILPLSSSCTTPAASDSDENDEEESDVDGEDLYGGDIEEESPRPPPPRPLSGIFYHTVSTDEPGYLAFDALRSAKQLIPDPRFSAFPEPVAVLASTRGLVCVRGETTGSYYVANPSTFRRVLLPRHARDHSAFGDPAVVVTFEEPDRHTAAVDGIEHYHVVVAFNLGGGVWAFESFSSRTWEWRVSSGISVVEQVVPASGVGAIGRAFWRTTIGYILYYDPEKDYSDAFPAPPEVATRPLWELGEMEGNLCVTCMDERVTEVAVLCLNMDHLLSGVSPWSWAGQFEGGMLRNREDAELLRSQGAAEVVMWDPTEERVVAMDLDGRTTRTIGPLTDGDYNASFIPFVASIADINSERLNAKCRAGAADSNTPNLGADANTLNLTAPAAKVH</sequence>
<dbReference type="EMBL" id="SPHZ02000006">
    <property type="protein sequence ID" value="KAF0911323.1"/>
    <property type="molecule type" value="Genomic_DNA"/>
</dbReference>
<organism evidence="2 3">
    <name type="scientific">Oryza meyeriana var. granulata</name>
    <dbReference type="NCBI Taxonomy" id="110450"/>
    <lineage>
        <taxon>Eukaryota</taxon>
        <taxon>Viridiplantae</taxon>
        <taxon>Streptophyta</taxon>
        <taxon>Embryophyta</taxon>
        <taxon>Tracheophyta</taxon>
        <taxon>Spermatophyta</taxon>
        <taxon>Magnoliopsida</taxon>
        <taxon>Liliopsida</taxon>
        <taxon>Poales</taxon>
        <taxon>Poaceae</taxon>
        <taxon>BOP clade</taxon>
        <taxon>Oryzoideae</taxon>
        <taxon>Oryzeae</taxon>
        <taxon>Oryzinae</taxon>
        <taxon>Oryza</taxon>
        <taxon>Oryza meyeriana</taxon>
    </lineage>
</organism>
<dbReference type="PANTHER" id="PTHR35546">
    <property type="entry name" value="F-BOX PROTEIN INTERACTION DOMAIN PROTEIN-RELATED"/>
    <property type="match status" value="1"/>
</dbReference>
<dbReference type="AlphaFoldDB" id="A0A6G1DHZ0"/>
<feature type="compositionally biased region" description="Acidic residues" evidence="1">
    <location>
        <begin position="17"/>
        <end position="26"/>
    </location>
</feature>
<reference evidence="2 3" key="1">
    <citation type="submission" date="2019-11" db="EMBL/GenBank/DDBJ databases">
        <title>Whole genome sequence of Oryza granulata.</title>
        <authorList>
            <person name="Li W."/>
        </authorList>
    </citation>
    <scope>NUCLEOTIDE SEQUENCE [LARGE SCALE GENOMIC DNA]</scope>
    <source>
        <strain evidence="3">cv. Menghai</strain>
        <tissue evidence="2">Leaf</tissue>
    </source>
</reference>
<dbReference type="InterPro" id="IPR055290">
    <property type="entry name" value="At3g26010-like"/>
</dbReference>
<evidence type="ECO:0000313" key="3">
    <source>
        <dbReference type="Proteomes" id="UP000479710"/>
    </source>
</evidence>
<protein>
    <recommendedName>
        <fullName evidence="4">DUF1618 domain-containing protein</fullName>
    </recommendedName>
</protein>
<evidence type="ECO:0008006" key="4">
    <source>
        <dbReference type="Google" id="ProtNLM"/>
    </source>
</evidence>
<feature type="region of interest" description="Disordered" evidence="1">
    <location>
        <begin position="1"/>
        <end position="77"/>
    </location>
</feature>
<name>A0A6G1DHZ0_9ORYZ</name>
<gene>
    <name evidence="2" type="ORF">E2562_008071</name>
</gene>
<dbReference type="Proteomes" id="UP000479710">
    <property type="component" value="Unassembled WGS sequence"/>
</dbReference>
<proteinExistence type="predicted"/>
<dbReference type="PANTHER" id="PTHR35546:SF83">
    <property type="entry name" value="EXPRESSED PROTEIN"/>
    <property type="match status" value="1"/>
</dbReference>
<evidence type="ECO:0000313" key="2">
    <source>
        <dbReference type="EMBL" id="KAF0911323.1"/>
    </source>
</evidence>
<dbReference type="OrthoDB" id="1916346at2759"/>
<dbReference type="EMBL" id="SPHZ02000006">
    <property type="protein sequence ID" value="KAF0911322.1"/>
    <property type="molecule type" value="Genomic_DNA"/>
</dbReference>
<feature type="compositionally biased region" description="Acidic residues" evidence="1">
    <location>
        <begin position="41"/>
        <end position="64"/>
    </location>
</feature>